<evidence type="ECO:0000313" key="7">
    <source>
        <dbReference type="EMBL" id="CAD41375.2"/>
    </source>
</evidence>
<feature type="region of interest" description="Disordered" evidence="5">
    <location>
        <begin position="75"/>
        <end position="128"/>
    </location>
</feature>
<name>Q7XUD1_ORYSJ</name>
<feature type="compositionally biased region" description="Basic and acidic residues" evidence="5">
    <location>
        <begin position="106"/>
        <end position="128"/>
    </location>
</feature>
<evidence type="ECO:0000256" key="3">
    <source>
        <dbReference type="ARBA" id="ARBA00022801"/>
    </source>
</evidence>
<evidence type="ECO:0000256" key="1">
    <source>
        <dbReference type="ARBA" id="ARBA00005234"/>
    </source>
</evidence>
<dbReference type="SUPFAM" id="SSF54001">
    <property type="entry name" value="Cysteine proteinases"/>
    <property type="match status" value="1"/>
</dbReference>
<dbReference type="GO" id="GO:0006508">
    <property type="term" value="P:proteolysis"/>
    <property type="evidence" value="ECO:0007669"/>
    <property type="project" value="UniProtKB-KW"/>
</dbReference>
<dbReference type="GO" id="GO:0008234">
    <property type="term" value="F:cysteine-type peptidase activity"/>
    <property type="evidence" value="ECO:0007669"/>
    <property type="project" value="UniProtKB-KW"/>
</dbReference>
<dbReference type="EMBL" id="AL662987">
    <property type="protein sequence ID" value="CAD41375.2"/>
    <property type="molecule type" value="Genomic_DNA"/>
</dbReference>
<sequence length="393" mass="45280">MRAPLGDFLAALFYATPSLGDAVTAEHEHSGGVERGVEAVEDSGGDGAAHEEEDKESGEALVVLKEARAAVAVERDEDEVMGHRKRSKVNISSESNSDNDCSLSSDNHDGDVHLSNHDESSDNHDQHFEENDPLLHLTKEEHMKKLKIKLGKRPFTDDHKKKRHKVESDSIIDDALLEIHNDLVLHSLKMKLSMLGEQSKNKRKTFEKDNQQGFFIYNDLMKHPSKTNFGMVQKSFSGASLARPIEICDMLFFPILHLRHWFLFVVDLKDESFVFIDSLFEEEEDYQYNARCRLISKFSIVWRKFVPEHPINFASFKIIYPPRPRQTNRLDCGIFTLKFMEIWRPRVLLTNQFSQKDIPNIRIQYVNKLFFHPCNIVLNSTTKKLVTDYYAKG</sequence>
<feature type="region of interest" description="Disordered" evidence="5">
    <location>
        <begin position="26"/>
        <end position="58"/>
    </location>
</feature>
<evidence type="ECO:0000259" key="6">
    <source>
        <dbReference type="PROSITE" id="PS50600"/>
    </source>
</evidence>
<dbReference type="Proteomes" id="UP000000763">
    <property type="component" value="Chromosome 4"/>
</dbReference>
<reference evidence="8" key="1">
    <citation type="journal article" date="2005" name="Nature">
        <title>The map-based sequence of the rice genome.</title>
        <authorList>
            <consortium name="International rice genome sequencing project (IRGSP)"/>
            <person name="Matsumoto T."/>
            <person name="Wu J."/>
            <person name="Kanamori H."/>
            <person name="Katayose Y."/>
            <person name="Fujisawa M."/>
            <person name="Namiki N."/>
            <person name="Mizuno H."/>
            <person name="Yamamoto K."/>
            <person name="Antonio B.A."/>
            <person name="Baba T."/>
            <person name="Sakata K."/>
            <person name="Nagamura Y."/>
            <person name="Aoki H."/>
            <person name="Arikawa K."/>
            <person name="Arita K."/>
            <person name="Bito T."/>
            <person name="Chiden Y."/>
            <person name="Fujitsuka N."/>
            <person name="Fukunaka R."/>
            <person name="Hamada M."/>
            <person name="Harada C."/>
            <person name="Hayashi A."/>
            <person name="Hijishita S."/>
            <person name="Honda M."/>
            <person name="Hosokawa S."/>
            <person name="Ichikawa Y."/>
            <person name="Idonuma A."/>
            <person name="Iijima M."/>
            <person name="Ikeda M."/>
            <person name="Ikeno M."/>
            <person name="Ito K."/>
            <person name="Ito S."/>
            <person name="Ito T."/>
            <person name="Ito Y."/>
            <person name="Ito Y."/>
            <person name="Iwabuchi A."/>
            <person name="Kamiya K."/>
            <person name="Karasawa W."/>
            <person name="Kurita K."/>
            <person name="Katagiri S."/>
            <person name="Kikuta A."/>
            <person name="Kobayashi H."/>
            <person name="Kobayashi N."/>
            <person name="Machita K."/>
            <person name="Maehara T."/>
            <person name="Masukawa M."/>
            <person name="Mizubayashi T."/>
            <person name="Mukai Y."/>
            <person name="Nagasaki H."/>
            <person name="Nagata Y."/>
            <person name="Naito S."/>
            <person name="Nakashima M."/>
            <person name="Nakama Y."/>
            <person name="Nakamichi Y."/>
            <person name="Nakamura M."/>
            <person name="Meguro A."/>
            <person name="Negishi M."/>
            <person name="Ohta I."/>
            <person name="Ohta T."/>
            <person name="Okamoto M."/>
            <person name="Ono N."/>
            <person name="Saji S."/>
            <person name="Sakaguchi M."/>
            <person name="Sakai K."/>
            <person name="Shibata M."/>
            <person name="Shimokawa T."/>
            <person name="Song J."/>
            <person name="Takazaki Y."/>
            <person name="Terasawa K."/>
            <person name="Tsugane M."/>
            <person name="Tsuji K."/>
            <person name="Ueda S."/>
            <person name="Waki K."/>
            <person name="Yamagata H."/>
            <person name="Yamamoto M."/>
            <person name="Yamamoto S."/>
            <person name="Yamane H."/>
            <person name="Yoshiki S."/>
            <person name="Yoshihara R."/>
            <person name="Yukawa K."/>
            <person name="Zhong H."/>
            <person name="Yano M."/>
            <person name="Yuan Q."/>
            <person name="Ouyang S."/>
            <person name="Liu J."/>
            <person name="Jones K.M."/>
            <person name="Gansberger K."/>
            <person name="Moffat K."/>
            <person name="Hill J."/>
            <person name="Bera J."/>
            <person name="Fadrosh D."/>
            <person name="Jin S."/>
            <person name="Johri S."/>
            <person name="Kim M."/>
            <person name="Overton L."/>
            <person name="Reardon M."/>
            <person name="Tsitrin T."/>
            <person name="Vuong H."/>
            <person name="Weaver B."/>
            <person name="Ciecko A."/>
            <person name="Tallon L."/>
            <person name="Jackson J."/>
            <person name="Pai G."/>
            <person name="Aken S.V."/>
            <person name="Utterback T."/>
            <person name="Reidmuller S."/>
            <person name="Feldblyum T."/>
            <person name="Hsiao J."/>
            <person name="Zismann V."/>
            <person name="Iobst S."/>
            <person name="de Vazeille A.R."/>
            <person name="Buell C.R."/>
            <person name="Ying K."/>
            <person name="Li Y."/>
            <person name="Lu T."/>
            <person name="Huang Y."/>
            <person name="Zhao Q."/>
            <person name="Feng Q."/>
            <person name="Zhang L."/>
            <person name="Zhu J."/>
            <person name="Weng Q."/>
            <person name="Mu J."/>
            <person name="Lu Y."/>
            <person name="Fan D."/>
            <person name="Liu Y."/>
            <person name="Guan J."/>
            <person name="Zhang Y."/>
            <person name="Yu S."/>
            <person name="Liu X."/>
            <person name="Zhang Y."/>
            <person name="Hong G."/>
            <person name="Han B."/>
            <person name="Choisne N."/>
            <person name="Demange N."/>
            <person name="Orjeda G."/>
            <person name="Samain S."/>
            <person name="Cattolico L."/>
            <person name="Pelletier E."/>
            <person name="Couloux A."/>
            <person name="Segurens B."/>
            <person name="Wincker P."/>
            <person name="D'Hont A."/>
            <person name="Scarpelli C."/>
            <person name="Weissenbach J."/>
            <person name="Salanoubat M."/>
            <person name="Quetier F."/>
            <person name="Yu Y."/>
            <person name="Kim H.R."/>
            <person name="Rambo T."/>
            <person name="Currie J."/>
            <person name="Collura K."/>
            <person name="Luo M."/>
            <person name="Yang T."/>
            <person name="Ammiraju J.S.S."/>
            <person name="Engler F."/>
            <person name="Soderlund C."/>
            <person name="Wing R.A."/>
            <person name="Palmer L.E."/>
            <person name="de la Bastide M."/>
            <person name="Spiegel L."/>
            <person name="Nascimento L."/>
            <person name="Zutavern T."/>
            <person name="O'Shaughnessy A."/>
            <person name="Dike S."/>
            <person name="Dedhia N."/>
            <person name="Preston R."/>
            <person name="Balija V."/>
            <person name="McCombie W.R."/>
            <person name="Chow T."/>
            <person name="Chen H."/>
            <person name="Chung M."/>
            <person name="Chen C."/>
            <person name="Shaw J."/>
            <person name="Wu H."/>
            <person name="Hsiao K."/>
            <person name="Chao Y."/>
            <person name="Chu M."/>
            <person name="Cheng C."/>
            <person name="Hour A."/>
            <person name="Lee P."/>
            <person name="Lin S."/>
            <person name="Lin Y."/>
            <person name="Liou J."/>
            <person name="Liu S."/>
            <person name="Hsing Y."/>
            <person name="Raghuvanshi S."/>
            <person name="Mohanty A."/>
            <person name="Bharti A.K."/>
            <person name="Gaur A."/>
            <person name="Gupta V."/>
            <person name="Kumar D."/>
            <person name="Ravi V."/>
            <person name="Vij S."/>
            <person name="Kapur A."/>
            <person name="Khurana P."/>
            <person name="Khurana P."/>
            <person name="Khurana J.P."/>
            <person name="Tyagi A.K."/>
            <person name="Gaikwad K."/>
            <person name="Singh A."/>
            <person name="Dalal V."/>
            <person name="Srivastava S."/>
            <person name="Dixit A."/>
            <person name="Pal A.K."/>
            <person name="Ghazi I.A."/>
            <person name="Yadav M."/>
            <person name="Pandit A."/>
            <person name="Bhargava A."/>
            <person name="Sureshbabu K."/>
            <person name="Batra K."/>
            <person name="Sharma T.R."/>
            <person name="Mohapatra T."/>
            <person name="Singh N.K."/>
            <person name="Messing J."/>
            <person name="Nelson A.B."/>
            <person name="Fuks G."/>
            <person name="Kavchok S."/>
            <person name="Keizer G."/>
            <person name="Linton E."/>
            <person name="Llaca V."/>
            <person name="Song R."/>
            <person name="Tanyolac B."/>
            <person name="Young S."/>
            <person name="Ho-Il K."/>
            <person name="Hahn J.H."/>
            <person name="Sangsakoo G."/>
            <person name="Vanavichit A."/>
            <person name="de Mattos Luiz.A.T."/>
            <person name="Zimmer P.D."/>
            <person name="Malone G."/>
            <person name="Dellagostin O."/>
            <person name="de Oliveira A.C."/>
            <person name="Bevan M."/>
            <person name="Bancroft I."/>
            <person name="Minx P."/>
            <person name="Cordum H."/>
            <person name="Wilson R."/>
            <person name="Cheng Z."/>
            <person name="Jin W."/>
            <person name="Jiang J."/>
            <person name="Leong S.A."/>
            <person name="Iwama H."/>
            <person name="Gojobori T."/>
            <person name="Itoh T."/>
            <person name="Niimura Y."/>
            <person name="Fujii Y."/>
            <person name="Habara T."/>
            <person name="Sakai H."/>
            <person name="Sato Y."/>
            <person name="Wilson G."/>
            <person name="Kumar K."/>
            <person name="McCouch S."/>
            <person name="Juretic N."/>
            <person name="Hoen D."/>
            <person name="Wright S."/>
            <person name="Bruskiewich R."/>
            <person name="Bureau T."/>
            <person name="Miyao A."/>
            <person name="Hirochika H."/>
            <person name="Nishikawa T."/>
            <person name="Kadowaki K."/>
            <person name="Sugiura M."/>
            <person name="Burr B."/>
            <person name="Sasaki T."/>
        </authorList>
    </citation>
    <scope>NUCLEOTIDE SEQUENCE [LARGE SCALE GENOMIC DNA]</scope>
    <source>
        <strain evidence="8">cv. Nipponbare</strain>
    </source>
</reference>
<evidence type="ECO:0000256" key="4">
    <source>
        <dbReference type="ARBA" id="ARBA00022807"/>
    </source>
</evidence>
<gene>
    <name evidence="7" type="primary">OSJNBa0088A01.15</name>
</gene>
<reference evidence="8" key="2">
    <citation type="journal article" date="2008" name="Nucleic Acids Res.">
        <title>The rice annotation project database (RAP-DB): 2008 update.</title>
        <authorList>
            <consortium name="The rice annotation project (RAP)"/>
        </authorList>
    </citation>
    <scope>GENOME REANNOTATION</scope>
    <source>
        <strain evidence="8">cv. Nipponbare</strain>
    </source>
</reference>
<protein>
    <submittedName>
        <fullName evidence="7">OSJNBa0088A01.15 protein</fullName>
    </submittedName>
</protein>
<dbReference type="PANTHER" id="PTHR12606:SF141">
    <property type="entry name" value="GH15225P-RELATED"/>
    <property type="match status" value="1"/>
</dbReference>
<dbReference type="PROSITE" id="PS50600">
    <property type="entry name" value="ULP_PROTEASE"/>
    <property type="match status" value="1"/>
</dbReference>
<comment type="similarity">
    <text evidence="1">Belongs to the peptidase C48 family.</text>
</comment>
<dbReference type="AlphaFoldDB" id="Q7XUD1"/>
<accession>Q7XUD1</accession>
<dbReference type="Pfam" id="PF02902">
    <property type="entry name" value="Peptidase_C48"/>
    <property type="match status" value="1"/>
</dbReference>
<dbReference type="Gene3D" id="3.40.395.10">
    <property type="entry name" value="Adenoviral Proteinase, Chain A"/>
    <property type="match status" value="1"/>
</dbReference>
<dbReference type="InterPro" id="IPR003653">
    <property type="entry name" value="Peptidase_C48_C"/>
</dbReference>
<keyword evidence="3" id="KW-0378">Hydrolase</keyword>
<keyword evidence="2" id="KW-0645">Protease</keyword>
<feature type="domain" description="Ubiquitin-like protease family profile" evidence="6">
    <location>
        <begin position="148"/>
        <end position="343"/>
    </location>
</feature>
<evidence type="ECO:0000313" key="8">
    <source>
        <dbReference type="Proteomes" id="UP000000763"/>
    </source>
</evidence>
<feature type="compositionally biased region" description="Low complexity" evidence="5">
    <location>
        <begin position="90"/>
        <end position="105"/>
    </location>
</feature>
<keyword evidence="4" id="KW-0788">Thiol protease</keyword>
<evidence type="ECO:0000256" key="2">
    <source>
        <dbReference type="ARBA" id="ARBA00022670"/>
    </source>
</evidence>
<proteinExistence type="inferred from homology"/>
<evidence type="ECO:0000256" key="5">
    <source>
        <dbReference type="SAM" id="MobiDB-lite"/>
    </source>
</evidence>
<dbReference type="InterPro" id="IPR038765">
    <property type="entry name" value="Papain-like_cys_pep_sf"/>
</dbReference>
<organism evidence="7 8">
    <name type="scientific">Oryza sativa subsp. japonica</name>
    <name type="common">Rice</name>
    <dbReference type="NCBI Taxonomy" id="39947"/>
    <lineage>
        <taxon>Eukaryota</taxon>
        <taxon>Viridiplantae</taxon>
        <taxon>Streptophyta</taxon>
        <taxon>Embryophyta</taxon>
        <taxon>Tracheophyta</taxon>
        <taxon>Spermatophyta</taxon>
        <taxon>Magnoliopsida</taxon>
        <taxon>Liliopsida</taxon>
        <taxon>Poales</taxon>
        <taxon>Poaceae</taxon>
        <taxon>BOP clade</taxon>
        <taxon>Oryzoideae</taxon>
        <taxon>Oryzeae</taxon>
        <taxon>Oryzinae</taxon>
        <taxon>Oryza</taxon>
        <taxon>Oryza sativa</taxon>
    </lineage>
</organism>
<dbReference type="PANTHER" id="PTHR12606">
    <property type="entry name" value="SENTRIN/SUMO-SPECIFIC PROTEASE"/>
    <property type="match status" value="1"/>
</dbReference>
<feature type="compositionally biased region" description="Basic and acidic residues" evidence="5">
    <location>
        <begin position="26"/>
        <end position="38"/>
    </location>
</feature>